<evidence type="ECO:0000256" key="1">
    <source>
        <dbReference type="ARBA" id="ARBA00004196"/>
    </source>
</evidence>
<evidence type="ECO:0000259" key="5">
    <source>
        <dbReference type="Pfam" id="PF00496"/>
    </source>
</evidence>
<dbReference type="SUPFAM" id="SSF53850">
    <property type="entry name" value="Periplasmic binding protein-like II"/>
    <property type="match status" value="1"/>
</dbReference>
<dbReference type="Pfam" id="PF00496">
    <property type="entry name" value="SBP_bac_5"/>
    <property type="match status" value="1"/>
</dbReference>
<dbReference type="PROSITE" id="PS51257">
    <property type="entry name" value="PROKAR_LIPOPROTEIN"/>
    <property type="match status" value="1"/>
</dbReference>
<keyword evidence="3" id="KW-0813">Transport</keyword>
<dbReference type="CDD" id="cd08513">
    <property type="entry name" value="PBP2_thermophilic_Hb8_like"/>
    <property type="match status" value="1"/>
</dbReference>
<sequence>MKPALRILALISGVLVALSMIAGCSSATSRSVLRIGVSVAIDSLNPFVSTSDYSNVVYQYVYPHLTEYDTTDMSLKPSFATSWKTSPDGLVWTFEIVKDAQWSDGEPLTAKDAAFTLNMIRQFEEGPTGKLAGFIRSLTSASAEGDTLTLTYSQPVSNVLAQMQQLPVLPEHVWSQYATGDGKAITTFQNDAPAVSGGPFVLDEYKKDQVAMFSQNPKWWGENKPHISGFGLQFFANSDAMVTALRTDQVDMIGASTPATAVPSIKEAGMEVGTAPGSGFYNFIINTNPKKKNHPELLNPDVRKAFELAMNRDEMIGTAWLGMATTGSTIVAPATGWHDDAIKGLPFDVAQANTILDGLGYAKGPDGIRVAEGSRMSYEVIFPTDINGAGDRMFQIIQNGFRAAGVNLEMRKMDTDAATTAILGPDNGYDEFDLAMWTWIPPVDPDFQLSVLTCEQWGNNNDSGYCNPAYDKLYEAQGIARDRAERQDIINQMQRIAFDDRPYIVLLYQNVIEAHSPKWTGFQMSPLVGSVNNLSTQTLLQVKPAE</sequence>
<comment type="similarity">
    <text evidence="2">Belongs to the bacterial solute-binding protein 5 family.</text>
</comment>
<dbReference type="GO" id="GO:0030313">
    <property type="term" value="C:cell envelope"/>
    <property type="evidence" value="ECO:0007669"/>
    <property type="project" value="UniProtKB-SubCell"/>
</dbReference>
<gene>
    <name evidence="6" type="ORF">BN1047_00209</name>
</gene>
<comment type="subcellular location">
    <subcellularLocation>
        <location evidence="1">Cell envelope</location>
    </subcellularLocation>
</comment>
<proteinExistence type="inferred from homology"/>
<protein>
    <submittedName>
        <fullName evidence="6">Dipeptide ABC transporter periplasmic protein</fullName>
    </submittedName>
</protein>
<dbReference type="Gene3D" id="3.40.190.10">
    <property type="entry name" value="Periplasmic binding protein-like II"/>
    <property type="match status" value="1"/>
</dbReference>
<dbReference type="PIRSF" id="PIRSF002741">
    <property type="entry name" value="MppA"/>
    <property type="match status" value="1"/>
</dbReference>
<dbReference type="InterPro" id="IPR030678">
    <property type="entry name" value="Peptide/Ni-bd"/>
</dbReference>
<dbReference type="AlphaFoldDB" id="A0AAV2WDM1"/>
<evidence type="ECO:0000256" key="2">
    <source>
        <dbReference type="ARBA" id="ARBA00005695"/>
    </source>
</evidence>
<dbReference type="GO" id="GO:0043190">
    <property type="term" value="C:ATP-binding cassette (ABC) transporter complex"/>
    <property type="evidence" value="ECO:0007669"/>
    <property type="project" value="InterPro"/>
</dbReference>
<evidence type="ECO:0000313" key="7">
    <source>
        <dbReference type="Proteomes" id="UP000028864"/>
    </source>
</evidence>
<reference evidence="6" key="1">
    <citation type="submission" date="2014-05" db="EMBL/GenBank/DDBJ databases">
        <authorList>
            <person name="Urmite Genomes"/>
        </authorList>
    </citation>
    <scope>NUCLEOTIDE SEQUENCE</scope>
    <source>
        <strain evidence="6">DSM 44074</strain>
    </source>
</reference>
<dbReference type="Gene3D" id="3.10.105.10">
    <property type="entry name" value="Dipeptide-binding Protein, Domain 3"/>
    <property type="match status" value="1"/>
</dbReference>
<dbReference type="PANTHER" id="PTHR30290">
    <property type="entry name" value="PERIPLASMIC BINDING COMPONENT OF ABC TRANSPORTER"/>
    <property type="match status" value="1"/>
</dbReference>
<dbReference type="Proteomes" id="UP000028864">
    <property type="component" value="Unassembled WGS sequence"/>
</dbReference>
<feature type="domain" description="Solute-binding protein family 5" evidence="5">
    <location>
        <begin position="75"/>
        <end position="452"/>
    </location>
</feature>
<dbReference type="PANTHER" id="PTHR30290:SF10">
    <property type="entry name" value="PERIPLASMIC OLIGOPEPTIDE-BINDING PROTEIN-RELATED"/>
    <property type="match status" value="1"/>
</dbReference>
<dbReference type="GO" id="GO:0042597">
    <property type="term" value="C:periplasmic space"/>
    <property type="evidence" value="ECO:0007669"/>
    <property type="project" value="UniProtKB-ARBA"/>
</dbReference>
<dbReference type="GO" id="GO:1904680">
    <property type="term" value="F:peptide transmembrane transporter activity"/>
    <property type="evidence" value="ECO:0007669"/>
    <property type="project" value="TreeGrafter"/>
</dbReference>
<organism evidence="6 7">
    <name type="scientific">Mycolicibacterium neoaurum</name>
    <name type="common">Mycobacterium neoaurum</name>
    <dbReference type="NCBI Taxonomy" id="1795"/>
    <lineage>
        <taxon>Bacteria</taxon>
        <taxon>Bacillati</taxon>
        <taxon>Actinomycetota</taxon>
        <taxon>Actinomycetes</taxon>
        <taxon>Mycobacteriales</taxon>
        <taxon>Mycobacteriaceae</taxon>
        <taxon>Mycolicibacterium</taxon>
    </lineage>
</organism>
<evidence type="ECO:0000313" key="6">
    <source>
        <dbReference type="EMBL" id="CDQ42357.1"/>
    </source>
</evidence>
<reference evidence="6" key="2">
    <citation type="submission" date="2015-09" db="EMBL/GenBank/DDBJ databases">
        <title>Draft genome sequence of Mycobacterium neoaurum DSM 44074.</title>
        <authorList>
            <person name="Croce O."/>
            <person name="Robert C."/>
            <person name="Raoult D."/>
            <person name="Drancourt M."/>
        </authorList>
    </citation>
    <scope>NUCLEOTIDE SEQUENCE</scope>
    <source>
        <strain evidence="6">DSM 44074</strain>
    </source>
</reference>
<evidence type="ECO:0000256" key="4">
    <source>
        <dbReference type="ARBA" id="ARBA00022729"/>
    </source>
</evidence>
<accession>A0AAV2WDM1</accession>
<name>A0AAV2WDM1_MYCNE</name>
<dbReference type="InterPro" id="IPR000914">
    <property type="entry name" value="SBP_5_dom"/>
</dbReference>
<dbReference type="InterPro" id="IPR039424">
    <property type="entry name" value="SBP_5"/>
</dbReference>
<dbReference type="RefSeq" id="WP_030132901.1">
    <property type="nucleotide sequence ID" value="NZ_LK021337.1"/>
</dbReference>
<evidence type="ECO:0000256" key="3">
    <source>
        <dbReference type="ARBA" id="ARBA00022448"/>
    </source>
</evidence>
<dbReference type="GO" id="GO:0015833">
    <property type="term" value="P:peptide transport"/>
    <property type="evidence" value="ECO:0007669"/>
    <property type="project" value="TreeGrafter"/>
</dbReference>
<keyword evidence="4" id="KW-0732">Signal</keyword>
<dbReference type="EMBL" id="LK021337">
    <property type="protein sequence ID" value="CDQ42357.1"/>
    <property type="molecule type" value="Genomic_DNA"/>
</dbReference>